<gene>
    <name evidence="6" type="ORF">H8Z79_10245</name>
</gene>
<keyword evidence="1" id="KW-0813">Transport</keyword>
<evidence type="ECO:0000256" key="1">
    <source>
        <dbReference type="ARBA" id="ARBA00022448"/>
    </source>
</evidence>
<comment type="caution">
    <text evidence="6">The sequence shown here is derived from an EMBL/GenBank/DDBJ whole genome shotgun (WGS) entry which is preliminary data.</text>
</comment>
<keyword evidence="2" id="KW-0677">Repeat</keyword>
<dbReference type="Gene3D" id="3.40.50.300">
    <property type="entry name" value="P-loop containing nucleotide triphosphate hydrolases"/>
    <property type="match status" value="2"/>
</dbReference>
<evidence type="ECO:0000313" key="6">
    <source>
        <dbReference type="EMBL" id="MBC5740824.1"/>
    </source>
</evidence>
<feature type="domain" description="ABC transporter" evidence="5">
    <location>
        <begin position="3"/>
        <end position="241"/>
    </location>
</feature>
<dbReference type="InterPro" id="IPR027417">
    <property type="entry name" value="P-loop_NTPase"/>
</dbReference>
<dbReference type="PROSITE" id="PS50893">
    <property type="entry name" value="ABC_TRANSPORTER_2"/>
    <property type="match status" value="2"/>
</dbReference>
<sequence>MILKAKDIRKTFGPTIALDNAQVELKDGEVNALVGENGAGKSTILKAIAGVHSMDSGEITIDGQKVDIHNTNDAIANGISIVFQESTINPFITIAENIFIDRLYQYKKFGRGIDWKKINKDAQEILDSMESGIDVKTDIHALNLGQWKLIEVARALSYNPKILLLDESTAFLNHNETVSFISSVKKLRERGMAIGFVSHHMQEIYELADRITVMRDGKFIVEMLREEVTQERLEAAMVGRNIGDKLYPEKSKNKNTETILKVEHLTVENQLTDASFELKKGEILGIGGLKQSGGDAIVDAIYGAVPMDGGSITMDGDTYTSTTPIQSLNRKIALLPGERTLEGLIVNFSIADNIVMSAGPKKGVLRDKKQEKELVDQYVKEVMIKTKNPNNPASSLSGGNMQKVVIGKCLATNPKVLLLNNPTRGIDISARQEIYSLIRGLANEGMSIIMLTEDLLELLGMSDRILITRNKEISKIFDENNGLTEEDVISYIV</sequence>
<keyword evidence="7" id="KW-1185">Reference proteome</keyword>
<evidence type="ECO:0000259" key="5">
    <source>
        <dbReference type="PROSITE" id="PS50893"/>
    </source>
</evidence>
<evidence type="ECO:0000256" key="3">
    <source>
        <dbReference type="ARBA" id="ARBA00022741"/>
    </source>
</evidence>
<evidence type="ECO:0000256" key="2">
    <source>
        <dbReference type="ARBA" id="ARBA00022737"/>
    </source>
</evidence>
<dbReference type="PANTHER" id="PTHR43790:SF9">
    <property type="entry name" value="GALACTOFURANOSE TRANSPORTER ATP-BINDING PROTEIN YTFR"/>
    <property type="match status" value="1"/>
</dbReference>
<dbReference type="InterPro" id="IPR050107">
    <property type="entry name" value="ABC_carbohydrate_import_ATPase"/>
</dbReference>
<name>A0ABR7I303_9FIRM</name>
<dbReference type="InterPro" id="IPR003593">
    <property type="entry name" value="AAA+_ATPase"/>
</dbReference>
<feature type="domain" description="ABC transporter" evidence="5">
    <location>
        <begin position="254"/>
        <end position="493"/>
    </location>
</feature>
<reference evidence="6 7" key="1">
    <citation type="submission" date="2020-08" db="EMBL/GenBank/DDBJ databases">
        <title>Genome public.</title>
        <authorList>
            <person name="Liu C."/>
            <person name="Sun Q."/>
        </authorList>
    </citation>
    <scope>NUCLEOTIDE SEQUENCE [LARGE SCALE GENOMIC DNA]</scope>
    <source>
        <strain evidence="6 7">27-44</strain>
    </source>
</reference>
<dbReference type="PROSITE" id="PS00211">
    <property type="entry name" value="ABC_TRANSPORTER_1"/>
    <property type="match status" value="1"/>
</dbReference>
<dbReference type="EMBL" id="JACOQE010000005">
    <property type="protein sequence ID" value="MBC5740824.1"/>
    <property type="molecule type" value="Genomic_DNA"/>
</dbReference>
<protein>
    <submittedName>
        <fullName evidence="6">Sugar ABC transporter ATP-binding protein</fullName>
    </submittedName>
</protein>
<dbReference type="CDD" id="cd03216">
    <property type="entry name" value="ABC_Carb_Monos_I"/>
    <property type="match status" value="1"/>
</dbReference>
<keyword evidence="3" id="KW-0547">Nucleotide-binding</keyword>
<dbReference type="CDD" id="cd03215">
    <property type="entry name" value="ABC_Carb_Monos_II"/>
    <property type="match status" value="1"/>
</dbReference>
<dbReference type="GO" id="GO:0005524">
    <property type="term" value="F:ATP binding"/>
    <property type="evidence" value="ECO:0007669"/>
    <property type="project" value="UniProtKB-KW"/>
</dbReference>
<keyword evidence="4 6" id="KW-0067">ATP-binding</keyword>
<dbReference type="InterPro" id="IPR017871">
    <property type="entry name" value="ABC_transporter-like_CS"/>
</dbReference>
<evidence type="ECO:0000313" key="7">
    <source>
        <dbReference type="Proteomes" id="UP000633936"/>
    </source>
</evidence>
<dbReference type="SUPFAM" id="SSF52540">
    <property type="entry name" value="P-loop containing nucleoside triphosphate hydrolases"/>
    <property type="match status" value="2"/>
</dbReference>
<dbReference type="Pfam" id="PF00005">
    <property type="entry name" value="ABC_tran"/>
    <property type="match status" value="2"/>
</dbReference>
<organism evidence="6 7">
    <name type="scientific">Blautia intestinalis</name>
    <dbReference type="NCBI Taxonomy" id="2763028"/>
    <lineage>
        <taxon>Bacteria</taxon>
        <taxon>Bacillati</taxon>
        <taxon>Bacillota</taxon>
        <taxon>Clostridia</taxon>
        <taxon>Lachnospirales</taxon>
        <taxon>Lachnospiraceae</taxon>
        <taxon>Blautia</taxon>
    </lineage>
</organism>
<dbReference type="InterPro" id="IPR003439">
    <property type="entry name" value="ABC_transporter-like_ATP-bd"/>
</dbReference>
<dbReference type="SMART" id="SM00382">
    <property type="entry name" value="AAA"/>
    <property type="match status" value="2"/>
</dbReference>
<evidence type="ECO:0000256" key="4">
    <source>
        <dbReference type="ARBA" id="ARBA00022840"/>
    </source>
</evidence>
<dbReference type="PANTHER" id="PTHR43790">
    <property type="entry name" value="CARBOHYDRATE TRANSPORT ATP-BINDING PROTEIN MG119-RELATED"/>
    <property type="match status" value="1"/>
</dbReference>
<dbReference type="RefSeq" id="WP_118039928.1">
    <property type="nucleotide sequence ID" value="NZ_JACOQE010000005.1"/>
</dbReference>
<dbReference type="Proteomes" id="UP000633936">
    <property type="component" value="Unassembled WGS sequence"/>
</dbReference>
<proteinExistence type="predicted"/>
<accession>A0ABR7I303</accession>